<protein>
    <recommendedName>
        <fullName evidence="16">Adenosylcobinamide kinase</fullName>
        <ecNumber evidence="8">2.7.1.156</ecNumber>
        <ecNumber evidence="9">2.7.7.62</ecNumber>
    </recommendedName>
    <alternativeName>
        <fullName evidence="17">Adenosylcobinamide-phosphate guanylyltransferase</fullName>
    </alternativeName>
</protein>
<dbReference type="Gene3D" id="3.40.50.300">
    <property type="entry name" value="P-loop containing nucleotide triphosphate hydrolases"/>
    <property type="match status" value="1"/>
</dbReference>
<sequence length="194" mass="21319">MRSVQDSSSHNRQGSVTLVLGGVRSGKSRYAQRLAGHLDEGRTPVVFVATASAVDDEMRRKIDRHREDRPTHWRTIEEPLELARVITETEADILLIDCLTIFAASLMDAGTEDVRDATEPRIEALIEALANAPCRVILVSNEVGSGVVPAYPMGRRYRDLLGEINQRVARIADDVILMVAGLPLALKGHIEVMG</sequence>
<dbReference type="GO" id="GO:0005525">
    <property type="term" value="F:GTP binding"/>
    <property type="evidence" value="ECO:0007669"/>
    <property type="project" value="UniProtKB-KW"/>
</dbReference>
<dbReference type="GO" id="GO:0008820">
    <property type="term" value="F:cobinamide phosphate guanylyltransferase activity"/>
    <property type="evidence" value="ECO:0007669"/>
    <property type="project" value="UniProtKB-EC"/>
</dbReference>
<keyword evidence="12 19" id="KW-0547">Nucleotide-binding</keyword>
<comment type="caution">
    <text evidence="20">The sequence shown here is derived from an EMBL/GenBank/DDBJ whole genome shotgun (WGS) entry which is preliminary data.</text>
</comment>
<evidence type="ECO:0000313" key="21">
    <source>
        <dbReference type="Proteomes" id="UP000289437"/>
    </source>
</evidence>
<feature type="binding site" evidence="19">
    <location>
        <position position="77"/>
    </location>
    <ligand>
        <name>GTP</name>
        <dbReference type="ChEBI" id="CHEBI:37565"/>
    </ligand>
</feature>
<dbReference type="UniPathway" id="UPA00148">
    <property type="reaction ID" value="UER00236"/>
</dbReference>
<keyword evidence="21" id="KW-1185">Reference proteome</keyword>
<evidence type="ECO:0000256" key="15">
    <source>
        <dbReference type="ARBA" id="ARBA00023134"/>
    </source>
</evidence>
<evidence type="ECO:0000256" key="2">
    <source>
        <dbReference type="ARBA" id="ARBA00000711"/>
    </source>
</evidence>
<evidence type="ECO:0000256" key="14">
    <source>
        <dbReference type="ARBA" id="ARBA00022840"/>
    </source>
</evidence>
<evidence type="ECO:0000256" key="16">
    <source>
        <dbReference type="ARBA" id="ARBA00029570"/>
    </source>
</evidence>
<comment type="pathway">
    <text evidence="5">Cofactor biosynthesis; adenosylcobalamin biosynthesis; adenosylcobalamin from cob(II)yrinate a,c-diamide: step 6/7.</text>
</comment>
<evidence type="ECO:0000256" key="1">
    <source>
        <dbReference type="ARBA" id="ARBA00000312"/>
    </source>
</evidence>
<evidence type="ECO:0000256" key="19">
    <source>
        <dbReference type="PIRSR" id="PIRSR006135-2"/>
    </source>
</evidence>
<dbReference type="Proteomes" id="UP000289437">
    <property type="component" value="Unassembled WGS sequence"/>
</dbReference>
<evidence type="ECO:0000256" key="11">
    <source>
        <dbReference type="ARBA" id="ARBA00022679"/>
    </source>
</evidence>
<accession>A0A4Q0T267</accession>
<evidence type="ECO:0000256" key="7">
    <source>
        <dbReference type="ARBA" id="ARBA00007490"/>
    </source>
</evidence>
<keyword evidence="11 20" id="KW-0808">Transferase</keyword>
<evidence type="ECO:0000256" key="9">
    <source>
        <dbReference type="ARBA" id="ARBA00012523"/>
    </source>
</evidence>
<evidence type="ECO:0000256" key="6">
    <source>
        <dbReference type="ARBA" id="ARBA00005159"/>
    </source>
</evidence>
<evidence type="ECO:0000256" key="8">
    <source>
        <dbReference type="ARBA" id="ARBA00012016"/>
    </source>
</evidence>
<keyword evidence="15 19" id="KW-0342">GTP-binding</keyword>
<organism evidence="20 21">
    <name type="scientific">Granulicella sibirica</name>
    <dbReference type="NCBI Taxonomy" id="2479048"/>
    <lineage>
        <taxon>Bacteria</taxon>
        <taxon>Pseudomonadati</taxon>
        <taxon>Acidobacteriota</taxon>
        <taxon>Terriglobia</taxon>
        <taxon>Terriglobales</taxon>
        <taxon>Acidobacteriaceae</taxon>
        <taxon>Granulicella</taxon>
    </lineage>
</organism>
<comment type="catalytic activity">
    <reaction evidence="1">
        <text>adenosylcob(III)inamide + ATP = adenosylcob(III)inamide phosphate + ADP + H(+)</text>
        <dbReference type="Rhea" id="RHEA:15769"/>
        <dbReference type="ChEBI" id="CHEBI:2480"/>
        <dbReference type="ChEBI" id="CHEBI:15378"/>
        <dbReference type="ChEBI" id="CHEBI:30616"/>
        <dbReference type="ChEBI" id="CHEBI:58502"/>
        <dbReference type="ChEBI" id="CHEBI:456216"/>
        <dbReference type="EC" id="2.7.1.156"/>
    </reaction>
</comment>
<name>A0A4Q0T267_9BACT</name>
<dbReference type="InterPro" id="IPR003203">
    <property type="entry name" value="CobU/CobP"/>
</dbReference>
<dbReference type="PIRSF" id="PIRSF006135">
    <property type="entry name" value="CobU"/>
    <property type="match status" value="1"/>
</dbReference>
<dbReference type="GO" id="GO:0005524">
    <property type="term" value="F:ATP binding"/>
    <property type="evidence" value="ECO:0007669"/>
    <property type="project" value="UniProtKB-KW"/>
</dbReference>
<dbReference type="AlphaFoldDB" id="A0A4Q0T267"/>
<evidence type="ECO:0000313" key="20">
    <source>
        <dbReference type="EMBL" id="RXH56922.1"/>
    </source>
</evidence>
<gene>
    <name evidence="20" type="ORF">GRAN_0232</name>
</gene>
<dbReference type="EC" id="2.7.7.62" evidence="9"/>
<dbReference type="Pfam" id="PF02283">
    <property type="entry name" value="CobU"/>
    <property type="match status" value="1"/>
</dbReference>
<dbReference type="GO" id="GO:0009236">
    <property type="term" value="P:cobalamin biosynthetic process"/>
    <property type="evidence" value="ECO:0007669"/>
    <property type="project" value="UniProtKB-UniPathway"/>
</dbReference>
<keyword evidence="14" id="KW-0067">ATP-binding</keyword>
<dbReference type="CDD" id="cd00544">
    <property type="entry name" value="CobU"/>
    <property type="match status" value="1"/>
</dbReference>
<keyword evidence="20" id="KW-0548">Nucleotidyltransferase</keyword>
<dbReference type="EC" id="2.7.1.156" evidence="8"/>
<evidence type="ECO:0000256" key="17">
    <source>
        <dbReference type="ARBA" id="ARBA00030571"/>
    </source>
</evidence>
<reference evidence="20 21" key="1">
    <citation type="submission" date="2018-11" db="EMBL/GenBank/DDBJ databases">
        <authorList>
            <person name="Mardanov A.V."/>
            <person name="Ravin N.V."/>
            <person name="Dedysh S.N."/>
        </authorList>
    </citation>
    <scope>NUCLEOTIDE SEQUENCE [LARGE SCALE GENOMIC DNA]</scope>
    <source>
        <strain evidence="20 21">AF10</strain>
    </source>
</reference>
<dbReference type="PANTHER" id="PTHR34848:SF1">
    <property type="entry name" value="BIFUNCTIONAL ADENOSYLCOBALAMIN BIOSYNTHESIS PROTEIN COBU"/>
    <property type="match status" value="1"/>
</dbReference>
<dbReference type="SUPFAM" id="SSF52540">
    <property type="entry name" value="P-loop containing nucleoside triphosphate hydrolases"/>
    <property type="match status" value="1"/>
</dbReference>
<feature type="binding site" evidence="19">
    <location>
        <position position="97"/>
    </location>
    <ligand>
        <name>GTP</name>
        <dbReference type="ChEBI" id="CHEBI:37565"/>
    </ligand>
</feature>
<keyword evidence="13" id="KW-0418">Kinase</keyword>
<dbReference type="InterPro" id="IPR027417">
    <property type="entry name" value="P-loop_NTPase"/>
</dbReference>
<proteinExistence type="inferred from homology"/>
<evidence type="ECO:0000256" key="4">
    <source>
        <dbReference type="ARBA" id="ARBA00003889"/>
    </source>
</evidence>
<dbReference type="NCBIfam" id="NF004469">
    <property type="entry name" value="PRK05800.1"/>
    <property type="match status" value="1"/>
</dbReference>
<evidence type="ECO:0000256" key="5">
    <source>
        <dbReference type="ARBA" id="ARBA00004692"/>
    </source>
</evidence>
<dbReference type="EMBL" id="RDSM01000001">
    <property type="protein sequence ID" value="RXH56922.1"/>
    <property type="molecule type" value="Genomic_DNA"/>
</dbReference>
<feature type="active site" description="GMP-histidine intermediate" evidence="18">
    <location>
        <position position="65"/>
    </location>
</feature>
<feature type="binding site" evidence="19">
    <location>
        <begin position="66"/>
        <end position="69"/>
    </location>
    <ligand>
        <name>GTP</name>
        <dbReference type="ChEBI" id="CHEBI:37565"/>
    </ligand>
</feature>
<comment type="pathway">
    <text evidence="6">Cofactor biosynthesis; adenosylcobalamin biosynthesis; adenosylcobalamin from cob(II)yrinate a,c-diamide: step 5/7.</text>
</comment>
<comment type="function">
    <text evidence="4">Catalyzes ATP-dependent phosphorylation of adenosylcobinamide and addition of GMP to adenosylcobinamide phosphate.</text>
</comment>
<evidence type="ECO:0000256" key="12">
    <source>
        <dbReference type="ARBA" id="ARBA00022741"/>
    </source>
</evidence>
<evidence type="ECO:0000256" key="18">
    <source>
        <dbReference type="PIRSR" id="PIRSR006135-1"/>
    </source>
</evidence>
<evidence type="ECO:0000256" key="13">
    <source>
        <dbReference type="ARBA" id="ARBA00022777"/>
    </source>
</evidence>
<comment type="catalytic activity">
    <reaction evidence="3">
        <text>adenosylcob(III)inamide + GTP = adenosylcob(III)inamide phosphate + GDP + H(+)</text>
        <dbReference type="Rhea" id="RHEA:15765"/>
        <dbReference type="ChEBI" id="CHEBI:2480"/>
        <dbReference type="ChEBI" id="CHEBI:15378"/>
        <dbReference type="ChEBI" id="CHEBI:37565"/>
        <dbReference type="ChEBI" id="CHEBI:58189"/>
        <dbReference type="ChEBI" id="CHEBI:58502"/>
        <dbReference type="EC" id="2.7.1.156"/>
    </reaction>
</comment>
<keyword evidence="10" id="KW-0169">Cobalamin biosynthesis</keyword>
<feature type="binding site" evidence="19">
    <location>
        <begin position="49"/>
        <end position="51"/>
    </location>
    <ligand>
        <name>GTP</name>
        <dbReference type="ChEBI" id="CHEBI:37565"/>
    </ligand>
</feature>
<comment type="catalytic activity">
    <reaction evidence="2">
        <text>adenosylcob(III)inamide phosphate + GTP + H(+) = adenosylcob(III)inamide-GDP + diphosphate</text>
        <dbReference type="Rhea" id="RHEA:22712"/>
        <dbReference type="ChEBI" id="CHEBI:15378"/>
        <dbReference type="ChEBI" id="CHEBI:33019"/>
        <dbReference type="ChEBI" id="CHEBI:37565"/>
        <dbReference type="ChEBI" id="CHEBI:58502"/>
        <dbReference type="ChEBI" id="CHEBI:60487"/>
        <dbReference type="EC" id="2.7.7.62"/>
    </reaction>
</comment>
<evidence type="ECO:0000256" key="3">
    <source>
        <dbReference type="ARBA" id="ARBA00001522"/>
    </source>
</evidence>
<feature type="binding site" evidence="19">
    <location>
        <begin position="21"/>
        <end position="28"/>
    </location>
    <ligand>
        <name>GTP</name>
        <dbReference type="ChEBI" id="CHEBI:37565"/>
    </ligand>
</feature>
<dbReference type="PANTHER" id="PTHR34848">
    <property type="match status" value="1"/>
</dbReference>
<comment type="similarity">
    <text evidence="7">Belongs to the CobU/CobP family.</text>
</comment>
<dbReference type="GO" id="GO:0043752">
    <property type="term" value="F:adenosylcobinamide kinase activity"/>
    <property type="evidence" value="ECO:0007669"/>
    <property type="project" value="UniProtKB-EC"/>
</dbReference>
<evidence type="ECO:0000256" key="10">
    <source>
        <dbReference type="ARBA" id="ARBA00022573"/>
    </source>
</evidence>
<reference evidence="21" key="2">
    <citation type="submission" date="2019-02" db="EMBL/GenBank/DDBJ databases">
        <title>Granulicella sibirica sp. nov., a psychrotolerant acidobacterium isolated from an organic soil layer in forested tundra, West Siberia.</title>
        <authorList>
            <person name="Oshkin I.Y."/>
            <person name="Kulichevskaya I.S."/>
            <person name="Rijpstra W.I.C."/>
            <person name="Sinninghe Damste J.S."/>
            <person name="Rakitin A.L."/>
            <person name="Ravin N.V."/>
            <person name="Dedysh S.N."/>
        </authorList>
    </citation>
    <scope>NUCLEOTIDE SEQUENCE [LARGE SCALE GENOMIC DNA]</scope>
    <source>
        <strain evidence="21">AF10</strain>
    </source>
</reference>